<dbReference type="CDD" id="cd07731">
    <property type="entry name" value="ComA-like_MBL-fold"/>
    <property type="match status" value="1"/>
</dbReference>
<evidence type="ECO:0000256" key="3">
    <source>
        <dbReference type="ARBA" id="ARBA00022692"/>
    </source>
</evidence>
<evidence type="ECO:0000256" key="1">
    <source>
        <dbReference type="ARBA" id="ARBA00004651"/>
    </source>
</evidence>
<dbReference type="Proteomes" id="UP000266172">
    <property type="component" value="Unassembled WGS sequence"/>
</dbReference>
<dbReference type="EMBL" id="QRVL01000001">
    <property type="protein sequence ID" value="RGS42526.1"/>
    <property type="molecule type" value="Genomic_DNA"/>
</dbReference>
<feature type="transmembrane region" description="Helical" evidence="6">
    <location>
        <begin position="29"/>
        <end position="52"/>
    </location>
</feature>
<keyword evidence="2" id="KW-1003">Cell membrane</keyword>
<feature type="transmembrane region" description="Helical" evidence="6">
    <location>
        <begin position="521"/>
        <end position="539"/>
    </location>
</feature>
<dbReference type="InterPro" id="IPR004797">
    <property type="entry name" value="Competence_ComEC/Rec2"/>
</dbReference>
<feature type="domain" description="ComEC/Rec2-related protein" evidence="8">
    <location>
        <begin position="238"/>
        <end position="501"/>
    </location>
</feature>
<evidence type="ECO:0000256" key="6">
    <source>
        <dbReference type="SAM" id="Phobius"/>
    </source>
</evidence>
<dbReference type="GO" id="GO:0005886">
    <property type="term" value="C:plasma membrane"/>
    <property type="evidence" value="ECO:0007669"/>
    <property type="project" value="UniProtKB-SubCell"/>
</dbReference>
<dbReference type="InterPro" id="IPR025405">
    <property type="entry name" value="DUF4131"/>
</dbReference>
<dbReference type="NCBIfam" id="TIGR00360">
    <property type="entry name" value="ComEC_N-term"/>
    <property type="match status" value="1"/>
</dbReference>
<accession>A0A395VFD3</accession>
<dbReference type="PANTHER" id="PTHR30619:SF7">
    <property type="entry name" value="BETA-LACTAMASE DOMAIN PROTEIN"/>
    <property type="match status" value="1"/>
</dbReference>
<keyword evidence="4 6" id="KW-1133">Transmembrane helix</keyword>
<sequence>MTKRPLCLGAAGVLSGILAAAYGWSVFARALLACGVLACGILGGIFAGGYRPGDGISPAERKRTAFGAGVFLLMFALGSGRYLKAEESRQAYLGELQDGMYVTVQGQLAGKQIQKNRYVYELTSCMFRTDSSNFLQTEPVSCGGVLIYSDSDDCSIGDILIYHGEITLWKRASNEGAFDAKAYYFARGFDFAMEGPALDRKVCAKRQTAEALWQLGQRIKEVYLKTMGERDAGILATMVVGDREFLDAETKRLYQIGGLSHILAISGLHISVIGMALYRMLKKAGLPFGMAALAAAGVMYGYGGMAGWGVSVRRAVLMFLLFLGAQVIGRSYDTFCALAFAAVALLWKNPCLLWDAGFRFSFVAIFGVVWVGQSISYEKKGIGALRGKIFAASAVWFTTLPLVAWYFYEIPVYAVFVNLFMLPMMGVLLGFGAAGGMVGLLSLTLAKEVLLPCRILLFMGNHICALAGMLPGAMWIVGRPQCWQIAVYYAFLGAGTCLLHRQSEQREREKEHGRRAEQKNGGHPGVFLAGLLLLAVLGVPRSGEAELDMLDVGQGDGCYLQTKEGYHLFVDGGSSNVGKVGTYRILPFLKYKGVKKIDCWVVSHTDEDHISGLREILSSGYPVEYLAVAEQMPRDENWEELEALAEDAGTKVVWLRRGDIWHFGKATFTALHPGETEAAFGGQSVDKNEESLVLFYQEDDFTGVFTGDIGAAQEEEILTWLQKTKTGADVQKIDFYKAAHHGSRYSNSTGFLESLAPEIALVSCSRTNRYGHPSKEAVGHMQQAGSQVYYTMESGRLCVKKTDGQAVCRGYLEEKEQWWQ</sequence>
<dbReference type="InterPro" id="IPR001279">
    <property type="entry name" value="Metallo-B-lactamas"/>
</dbReference>
<evidence type="ECO:0000313" key="11">
    <source>
        <dbReference type="Proteomes" id="UP000266172"/>
    </source>
</evidence>
<protein>
    <submittedName>
        <fullName evidence="10">DNA internalization-related competence protein ComEC/Rec2</fullName>
    </submittedName>
</protein>
<evidence type="ECO:0000259" key="8">
    <source>
        <dbReference type="Pfam" id="PF03772"/>
    </source>
</evidence>
<dbReference type="RefSeq" id="WP_118096741.1">
    <property type="nucleotide sequence ID" value="NZ_DBFVHP010000016.1"/>
</dbReference>
<gene>
    <name evidence="10" type="ORF">DWX93_04235</name>
</gene>
<comment type="subcellular location">
    <subcellularLocation>
        <location evidence="1">Cell membrane</location>
        <topology evidence="1">Multi-pass membrane protein</topology>
    </subcellularLocation>
</comment>
<feature type="domain" description="DUF4131" evidence="9">
    <location>
        <begin position="35"/>
        <end position="193"/>
    </location>
</feature>
<dbReference type="Pfam" id="PF00753">
    <property type="entry name" value="Lactamase_B"/>
    <property type="match status" value="1"/>
</dbReference>
<dbReference type="InterPro" id="IPR004477">
    <property type="entry name" value="ComEC_N"/>
</dbReference>
<keyword evidence="5 6" id="KW-0472">Membrane</keyword>
<name>A0A395VFD3_9FIRM</name>
<feature type="transmembrane region" description="Helical" evidence="6">
    <location>
        <begin position="253"/>
        <end position="277"/>
    </location>
</feature>
<comment type="caution">
    <text evidence="10">The sequence shown here is derived from an EMBL/GenBank/DDBJ whole genome shotgun (WGS) entry which is preliminary data.</text>
</comment>
<dbReference type="InterPro" id="IPR035681">
    <property type="entry name" value="ComA-like_MBL"/>
</dbReference>
<proteinExistence type="predicted"/>
<reference evidence="10 11" key="1">
    <citation type="submission" date="2018-08" db="EMBL/GenBank/DDBJ databases">
        <title>A genome reference for cultivated species of the human gut microbiota.</title>
        <authorList>
            <person name="Zou Y."/>
            <person name="Xue W."/>
            <person name="Luo G."/>
        </authorList>
    </citation>
    <scope>NUCLEOTIDE SEQUENCE [LARGE SCALE GENOMIC DNA]</scope>
    <source>
        <strain evidence="10 11">AF22-12AC</strain>
    </source>
</reference>
<evidence type="ECO:0000313" key="10">
    <source>
        <dbReference type="EMBL" id="RGS42526.1"/>
    </source>
</evidence>
<keyword evidence="3 6" id="KW-0812">Transmembrane</keyword>
<dbReference type="Gene3D" id="3.60.15.10">
    <property type="entry name" value="Ribonuclease Z/Hydroxyacylglutathione hydrolase-like"/>
    <property type="match status" value="1"/>
</dbReference>
<dbReference type="Pfam" id="PF13567">
    <property type="entry name" value="DUF4131"/>
    <property type="match status" value="1"/>
</dbReference>
<feature type="domain" description="Metallo-beta-lactamase" evidence="7">
    <location>
        <begin position="558"/>
        <end position="762"/>
    </location>
</feature>
<dbReference type="PANTHER" id="PTHR30619">
    <property type="entry name" value="DNA INTERNALIZATION/COMPETENCE PROTEIN COMEC/REC2"/>
    <property type="match status" value="1"/>
</dbReference>
<evidence type="ECO:0000256" key="4">
    <source>
        <dbReference type="ARBA" id="ARBA00022989"/>
    </source>
</evidence>
<evidence type="ECO:0000256" key="5">
    <source>
        <dbReference type="ARBA" id="ARBA00023136"/>
    </source>
</evidence>
<dbReference type="NCBIfam" id="TIGR00361">
    <property type="entry name" value="ComEC_Rec2"/>
    <property type="match status" value="1"/>
</dbReference>
<dbReference type="Pfam" id="PF03772">
    <property type="entry name" value="Competence"/>
    <property type="match status" value="1"/>
</dbReference>
<feature type="transmembrane region" description="Helical" evidence="6">
    <location>
        <begin position="455"/>
        <end position="477"/>
    </location>
</feature>
<evidence type="ECO:0000259" key="9">
    <source>
        <dbReference type="Pfam" id="PF13567"/>
    </source>
</evidence>
<feature type="transmembrane region" description="Helical" evidence="6">
    <location>
        <begin position="356"/>
        <end position="377"/>
    </location>
</feature>
<dbReference type="InterPro" id="IPR052159">
    <property type="entry name" value="Competence_DNA_uptake"/>
</dbReference>
<dbReference type="InterPro" id="IPR036866">
    <property type="entry name" value="RibonucZ/Hydroxyglut_hydro"/>
</dbReference>
<evidence type="ECO:0000256" key="2">
    <source>
        <dbReference type="ARBA" id="ARBA00022475"/>
    </source>
</evidence>
<feature type="transmembrane region" description="Helical" evidence="6">
    <location>
        <begin position="483"/>
        <end position="500"/>
    </location>
</feature>
<organism evidence="10 11">
    <name type="scientific">Roseburia hominis</name>
    <dbReference type="NCBI Taxonomy" id="301301"/>
    <lineage>
        <taxon>Bacteria</taxon>
        <taxon>Bacillati</taxon>
        <taxon>Bacillota</taxon>
        <taxon>Clostridia</taxon>
        <taxon>Lachnospirales</taxon>
        <taxon>Lachnospiraceae</taxon>
        <taxon>Roseburia</taxon>
    </lineage>
</organism>
<feature type="transmembrane region" description="Helical" evidence="6">
    <location>
        <begin position="389"/>
        <end position="408"/>
    </location>
</feature>
<feature type="transmembrane region" description="Helical" evidence="6">
    <location>
        <begin position="420"/>
        <end position="443"/>
    </location>
</feature>
<feature type="transmembrane region" description="Helical" evidence="6">
    <location>
        <begin position="64"/>
        <end position="83"/>
    </location>
</feature>
<feature type="transmembrane region" description="Helical" evidence="6">
    <location>
        <begin position="284"/>
        <end position="302"/>
    </location>
</feature>
<dbReference type="GO" id="GO:0030420">
    <property type="term" value="P:establishment of competence for transformation"/>
    <property type="evidence" value="ECO:0007669"/>
    <property type="project" value="InterPro"/>
</dbReference>
<dbReference type="SUPFAM" id="SSF56281">
    <property type="entry name" value="Metallo-hydrolase/oxidoreductase"/>
    <property type="match status" value="1"/>
</dbReference>
<dbReference type="AlphaFoldDB" id="A0A395VFD3"/>
<evidence type="ECO:0000259" key="7">
    <source>
        <dbReference type="Pfam" id="PF00753"/>
    </source>
</evidence>